<evidence type="ECO:0000256" key="4">
    <source>
        <dbReference type="ARBA" id="ARBA00022692"/>
    </source>
</evidence>
<keyword evidence="7 8" id="KW-0998">Cell outer membrane</keyword>
<dbReference type="PROSITE" id="PS52016">
    <property type="entry name" value="TONB_DEPENDENT_REC_3"/>
    <property type="match status" value="1"/>
</dbReference>
<dbReference type="InterPro" id="IPR037066">
    <property type="entry name" value="Plug_dom_sf"/>
</dbReference>
<evidence type="ECO:0000256" key="3">
    <source>
        <dbReference type="ARBA" id="ARBA00022452"/>
    </source>
</evidence>
<dbReference type="Gene3D" id="2.40.170.20">
    <property type="entry name" value="TonB-dependent receptor, beta-barrel domain"/>
    <property type="match status" value="1"/>
</dbReference>
<keyword evidence="12" id="KW-1185">Reference proteome</keyword>
<dbReference type="EMBL" id="CP030850">
    <property type="protein sequence ID" value="AXE17009.1"/>
    <property type="molecule type" value="Genomic_DNA"/>
</dbReference>
<evidence type="ECO:0000256" key="8">
    <source>
        <dbReference type="PROSITE-ProRule" id="PRU01360"/>
    </source>
</evidence>
<dbReference type="InterPro" id="IPR012910">
    <property type="entry name" value="Plug_dom"/>
</dbReference>
<organism evidence="11 12">
    <name type="scientific">Runella rosea</name>
    <dbReference type="NCBI Taxonomy" id="2259595"/>
    <lineage>
        <taxon>Bacteria</taxon>
        <taxon>Pseudomonadati</taxon>
        <taxon>Bacteroidota</taxon>
        <taxon>Cytophagia</taxon>
        <taxon>Cytophagales</taxon>
        <taxon>Spirosomataceae</taxon>
        <taxon>Runella</taxon>
    </lineage>
</organism>
<dbReference type="Pfam" id="PF13715">
    <property type="entry name" value="CarbopepD_reg_2"/>
    <property type="match status" value="1"/>
</dbReference>
<dbReference type="RefSeq" id="WP_114065795.1">
    <property type="nucleotide sequence ID" value="NZ_CP030850.1"/>
</dbReference>
<dbReference type="PANTHER" id="PTHR30069">
    <property type="entry name" value="TONB-DEPENDENT OUTER MEMBRANE RECEPTOR"/>
    <property type="match status" value="1"/>
</dbReference>
<evidence type="ECO:0000259" key="9">
    <source>
        <dbReference type="Pfam" id="PF07715"/>
    </source>
</evidence>
<name>A0A344TED8_9BACT</name>
<comment type="similarity">
    <text evidence="8">Belongs to the TonB-dependent receptor family.</text>
</comment>
<dbReference type="SUPFAM" id="SSF49464">
    <property type="entry name" value="Carboxypeptidase regulatory domain-like"/>
    <property type="match status" value="1"/>
</dbReference>
<keyword evidence="4 8" id="KW-0812">Transmembrane</keyword>
<dbReference type="Proteomes" id="UP000251993">
    <property type="component" value="Chromosome"/>
</dbReference>
<accession>A0A344TED8</accession>
<dbReference type="InterPro" id="IPR039426">
    <property type="entry name" value="TonB-dep_rcpt-like"/>
</dbReference>
<dbReference type="GO" id="GO:0009279">
    <property type="term" value="C:cell outer membrane"/>
    <property type="evidence" value="ECO:0007669"/>
    <property type="project" value="UniProtKB-SubCell"/>
</dbReference>
<dbReference type="PANTHER" id="PTHR30069:SF29">
    <property type="entry name" value="HEMOGLOBIN AND HEMOGLOBIN-HAPTOGLOBIN-BINDING PROTEIN 1-RELATED"/>
    <property type="match status" value="1"/>
</dbReference>
<dbReference type="SUPFAM" id="SSF56935">
    <property type="entry name" value="Porins"/>
    <property type="match status" value="1"/>
</dbReference>
<evidence type="ECO:0000313" key="11">
    <source>
        <dbReference type="EMBL" id="AXE17009.1"/>
    </source>
</evidence>
<dbReference type="Pfam" id="PF07715">
    <property type="entry name" value="Plug"/>
    <property type="match status" value="1"/>
</dbReference>
<dbReference type="Pfam" id="PF14905">
    <property type="entry name" value="OMP_b-brl_3"/>
    <property type="match status" value="1"/>
</dbReference>
<keyword evidence="5" id="KW-0732">Signal</keyword>
<evidence type="ECO:0000256" key="6">
    <source>
        <dbReference type="ARBA" id="ARBA00023136"/>
    </source>
</evidence>
<dbReference type="Gene3D" id="2.170.130.10">
    <property type="entry name" value="TonB-dependent receptor, plug domain"/>
    <property type="match status" value="1"/>
</dbReference>
<keyword evidence="3 8" id="KW-1134">Transmembrane beta strand</keyword>
<reference evidence="11 12" key="1">
    <citation type="submission" date="2018-07" db="EMBL/GenBank/DDBJ databases">
        <title>Genome sequencing of Runella.</title>
        <authorList>
            <person name="Baek M.-G."/>
            <person name="Yi H."/>
        </authorList>
    </citation>
    <scope>NUCLEOTIDE SEQUENCE [LARGE SCALE GENOMIC DNA]</scope>
    <source>
        <strain evidence="11 12">HYN0085</strain>
    </source>
</reference>
<evidence type="ECO:0000256" key="7">
    <source>
        <dbReference type="ARBA" id="ARBA00023237"/>
    </source>
</evidence>
<proteinExistence type="inferred from homology"/>
<feature type="domain" description="Outer membrane protein beta-barrel" evidence="10">
    <location>
        <begin position="582"/>
        <end position="780"/>
    </location>
</feature>
<keyword evidence="2 8" id="KW-0813">Transport</keyword>
<dbReference type="KEGG" id="run:DR864_04300"/>
<evidence type="ECO:0000256" key="2">
    <source>
        <dbReference type="ARBA" id="ARBA00022448"/>
    </source>
</evidence>
<sequence length="802" mass="91357">MRIAFITILLTLIYLSGWGQTATIRGKVYSIENGGVGYAGLKLTQSNKTIITDHNGFFVLKNVPFGQDELIVSSVEIETQRIKVNVNKSQIDVSIVVKPKNVDLNEVLVIQKSEKKEIETKGFAVNVIETKEVAQRNLQTNELLDRTVGIRVRQNGGLGSAVNYNLNGMSGNSVRVFIDGISISTYGESFSLNSIPPALIERIEVYKGVIPAHLADDALGGAINVILKKGSMNNLTASVSYGSFNTFQTNFNGTYRDEKTGFTVRASAFHNYSDNDYEVWGKFVRNILPNGRYEYVRARRFDDAYRSTGGQMQVGFTNVKWADQFLIGYNGSNDYKEIQHGTYMSIPYKGRTSESQSNVFSLNYVKKNFLVKGLEFNVNGMHSKRGQVVVDTVKWNYNWYGQISVGLNGDPILRPTGAQQAAPTINHINRNVSTFRAGFNYDFTQNHRFVVNHIYYAIDRREQDFMRSEIEREFIGTRNLEKNITSVAYELQAFNAKFKNNLFYKYYQQGIDRMDPVLRTVDGQSTRAENRTNSHKTAKGYGMALSYAITPQYTILASAEKAVRLPSENEVFGSPGENIVENFGIRPEVSNNLNVGLNAGTFYAGKHKYSFTVSGFIRDTRDKITQRINPRVNDALQTNPYENIGKNKSIGFESDFRYTFDNKLIVGVNMSKFNSVFNVQFDENGREYPYYNKQLPNEPYWTANSNVQYTLKNVFLKNSALNLYYSFHFVERFYTSWLEIEDFRTPRQYIQDIGLSYAFPNNKLVITADAKNLFDRQAYDNFAVQKPGRAFYLKINYLINNF</sequence>
<evidence type="ECO:0000259" key="10">
    <source>
        <dbReference type="Pfam" id="PF14905"/>
    </source>
</evidence>
<dbReference type="AlphaFoldDB" id="A0A344TED8"/>
<dbReference type="GO" id="GO:0015344">
    <property type="term" value="F:siderophore uptake transmembrane transporter activity"/>
    <property type="evidence" value="ECO:0007669"/>
    <property type="project" value="TreeGrafter"/>
</dbReference>
<keyword evidence="6 8" id="KW-0472">Membrane</keyword>
<gene>
    <name evidence="11" type="ORF">DR864_04300</name>
</gene>
<keyword evidence="11" id="KW-0675">Receptor</keyword>
<comment type="subcellular location">
    <subcellularLocation>
        <location evidence="1 8">Cell outer membrane</location>
        <topology evidence="1 8">Multi-pass membrane protein</topology>
    </subcellularLocation>
</comment>
<dbReference type="OrthoDB" id="9812892at2"/>
<evidence type="ECO:0000313" key="12">
    <source>
        <dbReference type="Proteomes" id="UP000251993"/>
    </source>
</evidence>
<feature type="domain" description="TonB-dependent receptor plug" evidence="9">
    <location>
        <begin position="123"/>
        <end position="222"/>
    </location>
</feature>
<evidence type="ECO:0000256" key="5">
    <source>
        <dbReference type="ARBA" id="ARBA00022729"/>
    </source>
</evidence>
<protein>
    <submittedName>
        <fullName evidence="11">TonB-dependent receptor</fullName>
    </submittedName>
</protein>
<dbReference type="InterPro" id="IPR041700">
    <property type="entry name" value="OMP_b-brl_3"/>
</dbReference>
<dbReference type="InterPro" id="IPR036942">
    <property type="entry name" value="Beta-barrel_TonB_sf"/>
</dbReference>
<dbReference type="InterPro" id="IPR008969">
    <property type="entry name" value="CarboxyPept-like_regulatory"/>
</dbReference>
<dbReference type="GO" id="GO:0044718">
    <property type="term" value="P:siderophore transmembrane transport"/>
    <property type="evidence" value="ECO:0007669"/>
    <property type="project" value="TreeGrafter"/>
</dbReference>
<evidence type="ECO:0000256" key="1">
    <source>
        <dbReference type="ARBA" id="ARBA00004571"/>
    </source>
</evidence>